<sequence length="166" mass="17819">MNQRDTDGWRPMTTADLPAVQMISDAVHGAYTEPKGILAERLTLYPEGCQTLERGGVVVGYIITHPWHRDTPPKLGQPLGAIPEESDTYYLHDIALLPAGRGGGSGRAATDFTVMQARAGGFADITLIAVNGADSFWASQGFAYVEGGDAVTYGEGTYLMRRIVSD</sequence>
<name>U2Y4P0_9SPHN</name>
<feature type="domain" description="N-acetyltransferase" evidence="1">
    <location>
        <begin position="7"/>
        <end position="165"/>
    </location>
</feature>
<dbReference type="AlphaFoldDB" id="U2Y4P0"/>
<keyword evidence="3" id="KW-1185">Reference proteome</keyword>
<gene>
    <name evidence="2" type="ORF">NT2_02_01440</name>
</gene>
<evidence type="ECO:0000259" key="1">
    <source>
        <dbReference type="PROSITE" id="PS51186"/>
    </source>
</evidence>
<dbReference type="RefSeq" id="WP_021688968.1">
    <property type="nucleotide sequence ID" value="NZ_BASZ01000002.1"/>
</dbReference>
<dbReference type="KEGG" id="ntd:EGO55_00240"/>
<dbReference type="InterPro" id="IPR000182">
    <property type="entry name" value="GNAT_dom"/>
</dbReference>
<dbReference type="OrthoDB" id="359414at2"/>
<protein>
    <submittedName>
        <fullName evidence="2">Putative acetyltransferase</fullName>
    </submittedName>
</protein>
<accession>U2Y4P0</accession>
<proteinExistence type="predicted"/>
<dbReference type="GO" id="GO:0016747">
    <property type="term" value="F:acyltransferase activity, transferring groups other than amino-acyl groups"/>
    <property type="evidence" value="ECO:0007669"/>
    <property type="project" value="InterPro"/>
</dbReference>
<reference evidence="2 3" key="1">
    <citation type="submission" date="2013-09" db="EMBL/GenBank/DDBJ databases">
        <title>Whole genome shotgun sequence of Novosphingobium tardaugens NBRC 16725.</title>
        <authorList>
            <person name="Isaki S."/>
            <person name="Hosoyama A."/>
            <person name="Tsuchikane K."/>
            <person name="Katsumata H."/>
            <person name="Ando Y."/>
            <person name="Yamazaki S."/>
            <person name="Fujita N."/>
        </authorList>
    </citation>
    <scope>NUCLEOTIDE SEQUENCE [LARGE SCALE GENOMIC DNA]</scope>
    <source>
        <strain evidence="2 3">NBRC 16725</strain>
    </source>
</reference>
<organism evidence="2 3">
    <name type="scientific">Caenibius tardaugens NBRC 16725</name>
    <dbReference type="NCBI Taxonomy" id="1219035"/>
    <lineage>
        <taxon>Bacteria</taxon>
        <taxon>Pseudomonadati</taxon>
        <taxon>Pseudomonadota</taxon>
        <taxon>Alphaproteobacteria</taxon>
        <taxon>Sphingomonadales</taxon>
        <taxon>Erythrobacteraceae</taxon>
        <taxon>Caenibius</taxon>
    </lineage>
</organism>
<keyword evidence="2" id="KW-0808">Transferase</keyword>
<dbReference type="Pfam" id="PF00583">
    <property type="entry name" value="Acetyltransf_1"/>
    <property type="match status" value="1"/>
</dbReference>
<evidence type="ECO:0000313" key="2">
    <source>
        <dbReference type="EMBL" id="GAD48061.1"/>
    </source>
</evidence>
<dbReference type="InterPro" id="IPR016181">
    <property type="entry name" value="Acyl_CoA_acyltransferase"/>
</dbReference>
<evidence type="ECO:0000313" key="3">
    <source>
        <dbReference type="Proteomes" id="UP000016568"/>
    </source>
</evidence>
<dbReference type="Gene3D" id="3.40.630.30">
    <property type="match status" value="1"/>
</dbReference>
<dbReference type="SUPFAM" id="SSF55729">
    <property type="entry name" value="Acyl-CoA N-acyltransferases (Nat)"/>
    <property type="match status" value="1"/>
</dbReference>
<dbReference type="EMBL" id="BASZ01000002">
    <property type="protein sequence ID" value="GAD48061.1"/>
    <property type="molecule type" value="Genomic_DNA"/>
</dbReference>
<comment type="caution">
    <text evidence="2">The sequence shown here is derived from an EMBL/GenBank/DDBJ whole genome shotgun (WGS) entry which is preliminary data.</text>
</comment>
<dbReference type="PROSITE" id="PS51186">
    <property type="entry name" value="GNAT"/>
    <property type="match status" value="1"/>
</dbReference>
<dbReference type="Proteomes" id="UP000016568">
    <property type="component" value="Unassembled WGS sequence"/>
</dbReference>
<dbReference type="eggNOG" id="COG0456">
    <property type="taxonomic scope" value="Bacteria"/>
</dbReference>